<name>J9GK54_9ZZZZ</name>
<dbReference type="Pfam" id="PF13004">
    <property type="entry name" value="BACON"/>
    <property type="match status" value="2"/>
</dbReference>
<protein>
    <recommendedName>
        <fullName evidence="1">BACON domain-containing protein</fullName>
    </recommendedName>
</protein>
<dbReference type="AlphaFoldDB" id="J9GK54"/>
<comment type="caution">
    <text evidence="2">The sequence shown here is derived from an EMBL/GenBank/DDBJ whole genome shotgun (WGS) entry which is preliminary data.</text>
</comment>
<dbReference type="CDD" id="cd14948">
    <property type="entry name" value="BACON"/>
    <property type="match status" value="2"/>
</dbReference>
<dbReference type="Gene3D" id="2.60.40.10">
    <property type="entry name" value="Immunoglobulins"/>
    <property type="match status" value="3"/>
</dbReference>
<reference evidence="2" key="1">
    <citation type="journal article" date="2012" name="PLoS ONE">
        <title>Gene sets for utilization of primary and secondary nutrition supplies in the distal gut of endangered iberian lynx.</title>
        <authorList>
            <person name="Alcaide M."/>
            <person name="Messina E."/>
            <person name="Richter M."/>
            <person name="Bargiela R."/>
            <person name="Peplies J."/>
            <person name="Huws S.A."/>
            <person name="Newbold C.J."/>
            <person name="Golyshin P.N."/>
            <person name="Simon M.A."/>
            <person name="Lopez G."/>
            <person name="Yakimov M.M."/>
            <person name="Ferrer M."/>
        </authorList>
    </citation>
    <scope>NUCLEOTIDE SEQUENCE</scope>
</reference>
<proteinExistence type="predicted"/>
<gene>
    <name evidence="2" type="ORF">EVA_04209</name>
</gene>
<feature type="domain" description="BACON" evidence="1">
    <location>
        <begin position="162"/>
        <end position="228"/>
    </location>
</feature>
<sequence length="534" mass="60471">MKNTFYKLSHWGMALLLCSGFCLSACSDDDDIVSVDLRYEEVGQNTVNDAYTIDAKGTKTIQLRIKSDHPWKVYGTQDWFTVSPSEGEPGEANIVTITCQENTKLDDRMDEINIQSDYWIGKTFKICQKGIAYLKAEAAETGLNGQKDAGTAVFHIESNQPWSVQITEGEQWLQVTKNTTGGKEYENTTTPVTLSYKTNKGEERTGKITIYDRKKDEETKVHVMLTQNGIVMQPQVPEIGYFKQVDPKAHTLKVQVCSNDKWYITKGNEKDIWYQFVGETHFEGDAEVTIALDENKGDAIRNADILIKNEFEGDAEEITKSFRIRQAFEPKEQIVLMNAGGIGSWENEGVTAGDNETFFDANQCIKKAGFKPGTFKLHIKSMKSAKSHPYMALTYMYASQHPSGKLHEMSIEYNSGANTYWCFNTPWGFARPQVNAWFTKKYGKLDHTQEHTLELRLTKYDKYVKTIWVYDGNLAHSHIADGNNTHKSEINGISQSTEYVQPYKSTMTVRIGCSAGGGATFDWFSYTPNVDWDE</sequence>
<dbReference type="InterPro" id="IPR013783">
    <property type="entry name" value="Ig-like_fold"/>
</dbReference>
<dbReference type="EMBL" id="AMCI01000818">
    <property type="protein sequence ID" value="EJX07679.1"/>
    <property type="molecule type" value="Genomic_DNA"/>
</dbReference>
<dbReference type="InterPro" id="IPR024361">
    <property type="entry name" value="BACON"/>
</dbReference>
<evidence type="ECO:0000259" key="1">
    <source>
        <dbReference type="Pfam" id="PF13004"/>
    </source>
</evidence>
<organism evidence="2">
    <name type="scientific">gut metagenome</name>
    <dbReference type="NCBI Taxonomy" id="749906"/>
    <lineage>
        <taxon>unclassified sequences</taxon>
        <taxon>metagenomes</taxon>
        <taxon>organismal metagenomes</taxon>
    </lineage>
</organism>
<accession>J9GK54</accession>
<feature type="domain" description="BACON" evidence="1">
    <location>
        <begin position="70"/>
        <end position="129"/>
    </location>
</feature>
<evidence type="ECO:0000313" key="2">
    <source>
        <dbReference type="EMBL" id="EJX07679.1"/>
    </source>
</evidence>